<dbReference type="Pfam" id="PF12867">
    <property type="entry name" value="DinB_2"/>
    <property type="match status" value="1"/>
</dbReference>
<evidence type="ECO:0000313" key="3">
    <source>
        <dbReference type="Proteomes" id="UP000215459"/>
    </source>
</evidence>
<proteinExistence type="predicted"/>
<comment type="caution">
    <text evidence="2">The sequence shown here is derived from an EMBL/GenBank/DDBJ whole genome shotgun (WGS) entry which is preliminary data.</text>
</comment>
<organism evidence="2 3">
    <name type="scientific">Paludifilum halophilum</name>
    <dbReference type="NCBI Taxonomy" id="1642702"/>
    <lineage>
        <taxon>Bacteria</taxon>
        <taxon>Bacillati</taxon>
        <taxon>Bacillota</taxon>
        <taxon>Bacilli</taxon>
        <taxon>Bacillales</taxon>
        <taxon>Thermoactinomycetaceae</taxon>
        <taxon>Paludifilum</taxon>
    </lineage>
</organism>
<dbReference type="EMBL" id="NOWF01000004">
    <property type="protein sequence ID" value="OYD07978.1"/>
    <property type="molecule type" value="Genomic_DNA"/>
</dbReference>
<dbReference type="InterPro" id="IPR024775">
    <property type="entry name" value="DinB-like"/>
</dbReference>
<dbReference type="SUPFAM" id="SSF109854">
    <property type="entry name" value="DinB/YfiT-like putative metalloenzymes"/>
    <property type="match status" value="1"/>
</dbReference>
<dbReference type="InterPro" id="IPR034660">
    <property type="entry name" value="DinB/YfiT-like"/>
</dbReference>
<reference evidence="2 3" key="1">
    <citation type="submission" date="2017-07" db="EMBL/GenBank/DDBJ databases">
        <title>The genome sequence of Paludifilum halophilum highlights mechanisms for microbial adaptation to high salt environemnts.</title>
        <authorList>
            <person name="Belbahri L."/>
        </authorList>
    </citation>
    <scope>NUCLEOTIDE SEQUENCE [LARGE SCALE GENOMIC DNA]</scope>
    <source>
        <strain evidence="2 3">DSM 102817</strain>
    </source>
</reference>
<protein>
    <recommendedName>
        <fullName evidence="1">DinB-like domain-containing protein</fullName>
    </recommendedName>
</protein>
<dbReference type="RefSeq" id="WP_094264015.1">
    <property type="nucleotide sequence ID" value="NZ_NOWF01000004.1"/>
</dbReference>
<dbReference type="OrthoDB" id="2932601at2"/>
<evidence type="ECO:0000259" key="1">
    <source>
        <dbReference type="Pfam" id="PF12867"/>
    </source>
</evidence>
<name>A0A235B6P5_9BACL</name>
<sequence length="170" mass="19707">MRFDLHPDERMAPTVGLLHAAVKDTYQRLKRLVEDMNQEEIDDRGPFGDQNSTGQLLRHLAVVDLHWVYRIKGEPVPAHLKDVYGPMKDDQGRLPLVSGIALEELLSRYDRVQEMFREACLGLSDADLARKVPYENGADATLRWGIWHIADHSRYHQAQIAWLKKRKRQD</sequence>
<keyword evidence="3" id="KW-1185">Reference proteome</keyword>
<feature type="domain" description="DinB-like" evidence="1">
    <location>
        <begin position="23"/>
        <end position="160"/>
    </location>
</feature>
<evidence type="ECO:0000313" key="2">
    <source>
        <dbReference type="EMBL" id="OYD07978.1"/>
    </source>
</evidence>
<dbReference type="AlphaFoldDB" id="A0A235B6P5"/>
<dbReference type="Proteomes" id="UP000215459">
    <property type="component" value="Unassembled WGS sequence"/>
</dbReference>
<gene>
    <name evidence="2" type="ORF">CHM34_07615</name>
</gene>
<accession>A0A235B6P5</accession>
<dbReference type="Gene3D" id="1.20.120.450">
    <property type="entry name" value="dinb family like domain"/>
    <property type="match status" value="1"/>
</dbReference>